<name>A0ABN2HZ47_9ACTN</name>
<dbReference type="Pfam" id="PF13302">
    <property type="entry name" value="Acetyltransf_3"/>
    <property type="match status" value="1"/>
</dbReference>
<dbReference type="EMBL" id="BAAANF010000016">
    <property type="protein sequence ID" value="GAA1695775.1"/>
    <property type="molecule type" value="Genomic_DNA"/>
</dbReference>
<evidence type="ECO:0000313" key="3">
    <source>
        <dbReference type="Proteomes" id="UP001500280"/>
    </source>
</evidence>
<dbReference type="SUPFAM" id="SSF55729">
    <property type="entry name" value="Acyl-CoA N-acyltransferases (Nat)"/>
    <property type="match status" value="1"/>
</dbReference>
<gene>
    <name evidence="2" type="ORF">GCM10009745_47040</name>
</gene>
<dbReference type="PANTHER" id="PTHR43792:SF1">
    <property type="entry name" value="N-ACETYLTRANSFERASE DOMAIN-CONTAINING PROTEIN"/>
    <property type="match status" value="1"/>
</dbReference>
<dbReference type="PANTHER" id="PTHR43792">
    <property type="entry name" value="GNAT FAMILY, PUTATIVE (AFU_ORTHOLOGUE AFUA_3G00765)-RELATED-RELATED"/>
    <property type="match status" value="1"/>
</dbReference>
<accession>A0ABN2HZ47</accession>
<sequence length="197" mass="22496">MTGLHPAYPLRTERLDLRAHRRDDLDDLLAFHSNPDIVRYVPWPVRDREQTREALEKKLAQDRLTEEGQWLVLAIELRETGTVIGEVLLKWASEADRQGEIGYALHAGYHGKGYASEAAREMLRLGFEDLGLHRIVAVLDDRNTASAQLLERLGMRREAHHLQALWFKGEWGNEFVYALLKDEWLSGRSGSAASGQE</sequence>
<proteinExistence type="predicted"/>
<dbReference type="PROSITE" id="PS51186">
    <property type="entry name" value="GNAT"/>
    <property type="match status" value="1"/>
</dbReference>
<dbReference type="Gene3D" id="3.40.630.30">
    <property type="match status" value="1"/>
</dbReference>
<comment type="caution">
    <text evidence="2">The sequence shown here is derived from an EMBL/GenBank/DDBJ whole genome shotgun (WGS) entry which is preliminary data.</text>
</comment>
<reference evidence="2 3" key="1">
    <citation type="journal article" date="2019" name="Int. J. Syst. Evol. Microbiol.">
        <title>The Global Catalogue of Microorganisms (GCM) 10K type strain sequencing project: providing services to taxonomists for standard genome sequencing and annotation.</title>
        <authorList>
            <consortium name="The Broad Institute Genomics Platform"/>
            <consortium name="The Broad Institute Genome Sequencing Center for Infectious Disease"/>
            <person name="Wu L."/>
            <person name="Ma J."/>
        </authorList>
    </citation>
    <scope>NUCLEOTIDE SEQUENCE [LARGE SCALE GENOMIC DNA]</scope>
    <source>
        <strain evidence="2 3">JCM 14307</strain>
    </source>
</reference>
<dbReference type="InterPro" id="IPR016181">
    <property type="entry name" value="Acyl_CoA_acyltransferase"/>
</dbReference>
<feature type="domain" description="N-acetyltransferase" evidence="1">
    <location>
        <begin position="15"/>
        <end position="182"/>
    </location>
</feature>
<keyword evidence="3" id="KW-1185">Reference proteome</keyword>
<organism evidence="2 3">
    <name type="scientific">Kribbella yunnanensis</name>
    <dbReference type="NCBI Taxonomy" id="190194"/>
    <lineage>
        <taxon>Bacteria</taxon>
        <taxon>Bacillati</taxon>
        <taxon>Actinomycetota</taxon>
        <taxon>Actinomycetes</taxon>
        <taxon>Propionibacteriales</taxon>
        <taxon>Kribbellaceae</taxon>
        <taxon>Kribbella</taxon>
    </lineage>
</organism>
<evidence type="ECO:0000313" key="2">
    <source>
        <dbReference type="EMBL" id="GAA1695775.1"/>
    </source>
</evidence>
<protein>
    <submittedName>
        <fullName evidence="2">GNAT family protein</fullName>
    </submittedName>
</protein>
<evidence type="ECO:0000259" key="1">
    <source>
        <dbReference type="PROSITE" id="PS51186"/>
    </source>
</evidence>
<dbReference type="Proteomes" id="UP001500280">
    <property type="component" value="Unassembled WGS sequence"/>
</dbReference>
<dbReference type="InterPro" id="IPR000182">
    <property type="entry name" value="GNAT_dom"/>
</dbReference>
<dbReference type="InterPro" id="IPR051531">
    <property type="entry name" value="N-acetyltransferase"/>
</dbReference>
<dbReference type="RefSeq" id="WP_344155766.1">
    <property type="nucleotide sequence ID" value="NZ_BAAANF010000016.1"/>
</dbReference>